<evidence type="ECO:0000313" key="5">
    <source>
        <dbReference type="Proteomes" id="UP000297872"/>
    </source>
</evidence>
<keyword evidence="5" id="KW-1185">Reference proteome</keyword>
<comment type="caution">
    <text evidence="4">The sequence shown here is derived from an EMBL/GenBank/DDBJ whole genome shotgun (WGS) entry which is preliminary data.</text>
</comment>
<evidence type="ECO:0000313" key="4">
    <source>
        <dbReference type="EMBL" id="TFH69755.1"/>
    </source>
</evidence>
<sequence length="196" mass="20668">MILFKLSKNKNPKIQKAYGKYYARPVVTQTVNLNGLAEHMTEHNTGFSPGATKGLLTDMVKCIKELVLQGFAVKIDDLAIFSIGLKTKKGADSEDDFSVAKNIEGVRLRARATGNLTSNKLDIQASLKNASNLLAEDSGKTTTPSGPDSNGGGSGNNDQNKDNSQSGENKDNTQSGGGNTDNSQTGGSDGGEDNEL</sequence>
<protein>
    <submittedName>
        <fullName evidence="4">DNA-binding protein</fullName>
    </submittedName>
</protein>
<dbReference type="InterPro" id="IPR041607">
    <property type="entry name" value="HU-HIG"/>
</dbReference>
<accession>A0A4Y8ULU5</accession>
<dbReference type="EMBL" id="SGVY01000093">
    <property type="protein sequence ID" value="TFH69755.1"/>
    <property type="molecule type" value="Genomic_DNA"/>
</dbReference>
<dbReference type="RefSeq" id="WP_134844704.1">
    <property type="nucleotide sequence ID" value="NZ_SGVY01000093.1"/>
</dbReference>
<evidence type="ECO:0000256" key="1">
    <source>
        <dbReference type="ARBA" id="ARBA00023125"/>
    </source>
</evidence>
<keyword evidence="1 4" id="KW-0238">DNA-binding</keyword>
<dbReference type="Proteomes" id="UP000297872">
    <property type="component" value="Unassembled WGS sequence"/>
</dbReference>
<name>A0A4Y8ULU5_9BACT</name>
<proteinExistence type="predicted"/>
<dbReference type="GeneID" id="302996928"/>
<feature type="domain" description="HU" evidence="3">
    <location>
        <begin position="2"/>
        <end position="112"/>
    </location>
</feature>
<reference evidence="4 5" key="1">
    <citation type="submission" date="2019-02" db="EMBL/GenBank/DDBJ databases">
        <title>Draft Genome Sequence of the Prevotella sp. BCRC 81118, Isolated from Human Feces.</title>
        <authorList>
            <person name="Huang C.-H."/>
        </authorList>
    </citation>
    <scope>NUCLEOTIDE SEQUENCE [LARGE SCALE GENOMIC DNA]</scope>
    <source>
        <strain evidence="4 5">BCRC 81118</strain>
    </source>
</reference>
<evidence type="ECO:0000256" key="2">
    <source>
        <dbReference type="SAM" id="MobiDB-lite"/>
    </source>
</evidence>
<feature type="region of interest" description="Disordered" evidence="2">
    <location>
        <begin position="134"/>
        <end position="196"/>
    </location>
</feature>
<dbReference type="InterPro" id="IPR010992">
    <property type="entry name" value="IHF-like_DNA-bd_dom_sf"/>
</dbReference>
<organism evidence="4 5">
    <name type="scientific">Segatella hominis</name>
    <dbReference type="NCBI Taxonomy" id="2518605"/>
    <lineage>
        <taxon>Bacteria</taxon>
        <taxon>Pseudomonadati</taxon>
        <taxon>Bacteroidota</taxon>
        <taxon>Bacteroidia</taxon>
        <taxon>Bacteroidales</taxon>
        <taxon>Prevotellaceae</taxon>
        <taxon>Segatella</taxon>
    </lineage>
</organism>
<gene>
    <name evidence="4" type="ORF">EXN75_16875</name>
</gene>
<dbReference type="Pfam" id="PF18291">
    <property type="entry name" value="HU-HIG"/>
    <property type="match status" value="1"/>
</dbReference>
<dbReference type="AlphaFoldDB" id="A0A4Y8ULU5"/>
<dbReference type="OrthoDB" id="1071815at2"/>
<feature type="compositionally biased region" description="Low complexity" evidence="2">
    <location>
        <begin position="156"/>
        <end position="167"/>
    </location>
</feature>
<evidence type="ECO:0000259" key="3">
    <source>
        <dbReference type="Pfam" id="PF18291"/>
    </source>
</evidence>
<dbReference type="GO" id="GO:0003677">
    <property type="term" value="F:DNA binding"/>
    <property type="evidence" value="ECO:0007669"/>
    <property type="project" value="UniProtKB-KW"/>
</dbReference>
<dbReference type="SUPFAM" id="SSF47729">
    <property type="entry name" value="IHF-like DNA-binding proteins"/>
    <property type="match status" value="1"/>
</dbReference>